<accession>A0A2U1CZS7</accession>
<keyword evidence="1" id="KW-0812">Transmembrane</keyword>
<evidence type="ECO:0000313" key="2">
    <source>
        <dbReference type="EMBL" id="PVY78164.1"/>
    </source>
</evidence>
<keyword evidence="1" id="KW-1133">Transmembrane helix</keyword>
<dbReference type="OrthoDB" id="6362508at2"/>
<sequence length="202" mass="21739">MLDFVVLGLEIGLALLFLVLAGRIIVLSRRDAVAQPSRSPSDSLARPAASFWAYFQESTPVEGPAAAAHQSKPSWEGDLTAALQIIMSIQITQARHHELDLATADGSLKSLAAAWGLGAAVALSRYHGVDQASANRIAVNLLARRLSVSTLAIEQTFSDLTGSTSLLYCYRMGVEGAESWVWARFVPRDRSLYEAITANALI</sequence>
<reference evidence="2 3" key="1">
    <citation type="submission" date="2018-04" db="EMBL/GenBank/DDBJ databases">
        <title>Genomic Encyclopedia of Type Strains, Phase IV (KMG-IV): sequencing the most valuable type-strain genomes for metagenomic binning, comparative biology and taxonomic classification.</title>
        <authorList>
            <person name="Goeker M."/>
        </authorList>
    </citation>
    <scope>NUCLEOTIDE SEQUENCE [LARGE SCALE GENOMIC DNA]</scope>
    <source>
        <strain evidence="2 3">DSM 28688</strain>
    </source>
</reference>
<evidence type="ECO:0000313" key="3">
    <source>
        <dbReference type="Proteomes" id="UP000245887"/>
    </source>
</evidence>
<keyword evidence="1" id="KW-0472">Membrane</keyword>
<dbReference type="AlphaFoldDB" id="A0A2U1CZS7"/>
<dbReference type="EMBL" id="QEKQ01000002">
    <property type="protein sequence ID" value="PVY78164.1"/>
    <property type="molecule type" value="Genomic_DNA"/>
</dbReference>
<feature type="transmembrane region" description="Helical" evidence="1">
    <location>
        <begin position="6"/>
        <end position="26"/>
    </location>
</feature>
<dbReference type="RefSeq" id="WP_116918419.1">
    <property type="nucleotide sequence ID" value="NZ_QEKQ01000002.1"/>
</dbReference>
<proteinExistence type="predicted"/>
<protein>
    <submittedName>
        <fullName evidence="2">Uncharacterized protein</fullName>
    </submittedName>
</protein>
<comment type="caution">
    <text evidence="2">The sequence shown here is derived from an EMBL/GenBank/DDBJ whole genome shotgun (WGS) entry which is preliminary data.</text>
</comment>
<gene>
    <name evidence="2" type="ORF">C8D92_102200</name>
</gene>
<dbReference type="Proteomes" id="UP000245887">
    <property type="component" value="Unassembled WGS sequence"/>
</dbReference>
<organism evidence="2 3">
    <name type="scientific">Tamilnaduibacter salinus</name>
    <dbReference type="NCBI Taxonomy" id="1484056"/>
    <lineage>
        <taxon>Bacteria</taxon>
        <taxon>Pseudomonadati</taxon>
        <taxon>Pseudomonadota</taxon>
        <taxon>Gammaproteobacteria</taxon>
        <taxon>Pseudomonadales</taxon>
        <taxon>Marinobacteraceae</taxon>
        <taxon>Tamilnaduibacter</taxon>
    </lineage>
</organism>
<evidence type="ECO:0000256" key="1">
    <source>
        <dbReference type="SAM" id="Phobius"/>
    </source>
</evidence>
<name>A0A2U1CZS7_9GAMM</name>